<evidence type="ECO:0000313" key="4">
    <source>
        <dbReference type="EMBL" id="GCA66451.1"/>
    </source>
</evidence>
<dbReference type="AlphaFoldDB" id="A0A391NZ26"/>
<keyword evidence="5" id="KW-1185">Reference proteome</keyword>
<dbReference type="InterPro" id="IPR025668">
    <property type="entry name" value="Tnp_DDE_dom"/>
</dbReference>
<dbReference type="Pfam" id="PF05598">
    <property type="entry name" value="DUF772"/>
    <property type="match status" value="1"/>
</dbReference>
<organism evidence="4 5">
    <name type="scientific">Mediterraneibacter butyricigenes</name>
    <dbReference type="NCBI Taxonomy" id="2316025"/>
    <lineage>
        <taxon>Bacteria</taxon>
        <taxon>Bacillati</taxon>
        <taxon>Bacillota</taxon>
        <taxon>Clostridia</taxon>
        <taxon>Lachnospirales</taxon>
        <taxon>Lachnospiraceae</taxon>
        <taxon>Mediterraneibacter</taxon>
    </lineage>
</organism>
<dbReference type="InterPro" id="IPR008490">
    <property type="entry name" value="Transposase_InsH_N"/>
</dbReference>
<dbReference type="Proteomes" id="UP000265643">
    <property type="component" value="Unassembled WGS sequence"/>
</dbReference>
<dbReference type="Pfam" id="PF13751">
    <property type="entry name" value="DDE_Tnp_1_6"/>
    <property type="match status" value="1"/>
</dbReference>
<dbReference type="PANTHER" id="PTHR33408:SF2">
    <property type="entry name" value="TRANSPOSASE DDE DOMAIN-CONTAINING PROTEIN"/>
    <property type="match status" value="1"/>
</dbReference>
<proteinExistence type="predicted"/>
<accession>A0A391NZ26</accession>
<gene>
    <name evidence="4" type="ORF">KGMB01110_08870</name>
</gene>
<dbReference type="RefSeq" id="WP_119297688.1">
    <property type="nucleotide sequence ID" value="NZ_BHGK01000001.1"/>
</dbReference>
<evidence type="ECO:0000259" key="3">
    <source>
        <dbReference type="Pfam" id="PF13751"/>
    </source>
</evidence>
<sequence length="488" mass="56923">MMTQNADKKREQIQMFCMDDLVPQDHLLRLIDQAIDWSFIYELVIDKYSADNGCPSMDPVMLIKIPFIQYLYGIRSMRKTVKEIEVNVAYRWFLGLEMMDKVPHFSTFGKNYTRRFKDTDLFEQIFSRILQECYKYRLIDPSEVFVDATHVKARANSKKMRKRIADEEALFFEEQLKKEINEDREAHGKKPLKEKKEDPKDPPSCGGSSDGKEEKTVKESTTDPESGWFRKGEHKNVFAYFVQTACDKNGWILGYSVNPGNQHDSRTFKSLYDKIKDIGIQTLVADAGYKTPAIAKLLLDDGIIPLLPYKRPMTKDGFFKKAEYVYDEYFDCYVCPNDQVLAYHTTNRSGYREYKSCGIVCEGCQYLKQCTESRDHVKVVTRHIWEPYMEKCEDIRHTIGMKEVYAQRKETVERLFGTAKENHGFRYTQMIGKARMEMKVGLTFACMNLKKLAKMIARKGKRGAQKCFVYSLKGLKRPFFLANFGREG</sequence>
<dbReference type="PANTHER" id="PTHR33408">
    <property type="entry name" value="TRANSPOSASE"/>
    <property type="match status" value="1"/>
</dbReference>
<protein>
    <submittedName>
        <fullName evidence="4">Transposase-IS1562</fullName>
    </submittedName>
</protein>
<dbReference type="InterPro" id="IPR047629">
    <property type="entry name" value="IS1182_transpos"/>
</dbReference>
<evidence type="ECO:0000256" key="1">
    <source>
        <dbReference type="SAM" id="MobiDB-lite"/>
    </source>
</evidence>
<comment type="caution">
    <text evidence="4">The sequence shown here is derived from an EMBL/GenBank/DDBJ whole genome shotgun (WGS) entry which is preliminary data.</text>
</comment>
<evidence type="ECO:0000259" key="2">
    <source>
        <dbReference type="Pfam" id="PF05598"/>
    </source>
</evidence>
<evidence type="ECO:0000313" key="5">
    <source>
        <dbReference type="Proteomes" id="UP000265643"/>
    </source>
</evidence>
<dbReference type="NCBIfam" id="NF033551">
    <property type="entry name" value="transpos_IS1182"/>
    <property type="match status" value="1"/>
</dbReference>
<dbReference type="EMBL" id="BHGK01000001">
    <property type="protein sequence ID" value="GCA66451.1"/>
    <property type="molecule type" value="Genomic_DNA"/>
</dbReference>
<feature type="region of interest" description="Disordered" evidence="1">
    <location>
        <begin position="182"/>
        <end position="228"/>
    </location>
</feature>
<feature type="compositionally biased region" description="Basic and acidic residues" evidence="1">
    <location>
        <begin position="210"/>
        <end position="221"/>
    </location>
</feature>
<feature type="domain" description="Transposase DDE" evidence="3">
    <location>
        <begin position="334"/>
        <end position="453"/>
    </location>
</feature>
<feature type="domain" description="Transposase InsH N-terminal" evidence="2">
    <location>
        <begin position="17"/>
        <end position="114"/>
    </location>
</feature>
<name>A0A391NZ26_9FIRM</name>
<reference evidence="5" key="1">
    <citation type="submission" date="2018-09" db="EMBL/GenBank/DDBJ databases">
        <title>Draft Genome Sequence of Mediterraneibacter sp. KCTC 15684.</title>
        <authorList>
            <person name="Kim J.S."/>
            <person name="Han K.I."/>
            <person name="Suh M.K."/>
            <person name="Lee K.C."/>
            <person name="Eom M.K."/>
            <person name="Lee J.H."/>
            <person name="Park S.H."/>
            <person name="Kang S.W."/>
            <person name="Park J.E."/>
            <person name="Oh B.S."/>
            <person name="Yu S.Y."/>
            <person name="Choi S.H."/>
            <person name="Lee D.H."/>
            <person name="Yoon H."/>
            <person name="Kim B."/>
            <person name="Yang S.J."/>
            <person name="Lee J.S."/>
        </authorList>
    </citation>
    <scope>NUCLEOTIDE SEQUENCE [LARGE SCALE GENOMIC DNA]</scope>
    <source>
        <strain evidence="5">KCTC 15684</strain>
    </source>
</reference>